<dbReference type="Proteomes" id="UP000182125">
    <property type="component" value="Unassembled WGS sequence"/>
</dbReference>
<dbReference type="RefSeq" id="WP_074631459.1">
    <property type="nucleotide sequence ID" value="NZ_CP015105.1"/>
</dbReference>
<evidence type="ECO:0008006" key="3">
    <source>
        <dbReference type="Google" id="ProtNLM"/>
    </source>
</evidence>
<dbReference type="EMBL" id="FOIW01000002">
    <property type="protein sequence ID" value="SEW16190.1"/>
    <property type="molecule type" value="Genomic_DNA"/>
</dbReference>
<dbReference type="AlphaFoldDB" id="A0A1I0PP83"/>
<dbReference type="OrthoDB" id="86285at2157"/>
<sequence length="349" mass="37771">MKALFSIIITFALASLILVGSSGTFVSLEASREVKVAVVSHDKEYLGFDCEDGYAAVVEVTPHSETYFDALTVRNYLNEMKDVWISLDPDYSSLPGNVDMFIETEDGAERMIAPEDEYTFAGHVNVTDVVPGEYIIPITMRARWDVGDAVVETCPIKLVVTGDPTIEKILLYGNTSGIPLKTYQEWVFQILVTNPTGDDLTLTITDTIPAEFNVSLSETGASAGTYRFWAANDGNQCGGHCGGGHGGHDAQPATKMEWNVTVPAEGSVHMNITISTRMNPGGQQEFTSCGEYSLNEGATIVQYGITSNALVVTVDCCDDHDGCCQEQYECGCNHDHSSNHENGTGECEG</sequence>
<accession>A0A1I0PP83</accession>
<gene>
    <name evidence="1" type="ORF">SAMN05216170_1969</name>
</gene>
<reference evidence="2" key="1">
    <citation type="submission" date="2016-10" db="EMBL/GenBank/DDBJ databases">
        <authorList>
            <person name="Varghese N."/>
            <person name="Submissions S."/>
        </authorList>
    </citation>
    <scope>NUCLEOTIDE SEQUENCE [LARGE SCALE GENOMIC DNA]</scope>
    <source>
        <strain evidence="2">OGL-20</strain>
    </source>
</reference>
<evidence type="ECO:0000313" key="2">
    <source>
        <dbReference type="Proteomes" id="UP000182125"/>
    </source>
</evidence>
<name>A0A1I0PP83_9EURY</name>
<organism evidence="1 2">
    <name type="scientific">Thermococcus thioreducens</name>
    <dbReference type="NCBI Taxonomy" id="277988"/>
    <lineage>
        <taxon>Archaea</taxon>
        <taxon>Methanobacteriati</taxon>
        <taxon>Methanobacteriota</taxon>
        <taxon>Thermococci</taxon>
        <taxon>Thermococcales</taxon>
        <taxon>Thermococcaceae</taxon>
        <taxon>Thermococcus</taxon>
    </lineage>
</organism>
<proteinExistence type="predicted"/>
<protein>
    <recommendedName>
        <fullName evidence="3">DUF11 domain-containing protein</fullName>
    </recommendedName>
</protein>
<evidence type="ECO:0000313" key="1">
    <source>
        <dbReference type="EMBL" id="SEW16190.1"/>
    </source>
</evidence>
<dbReference type="GeneID" id="33333069"/>